<evidence type="ECO:0000256" key="9">
    <source>
        <dbReference type="ARBA" id="ARBA00022989"/>
    </source>
</evidence>
<dbReference type="GO" id="GO:0005743">
    <property type="term" value="C:mitochondrial inner membrane"/>
    <property type="evidence" value="ECO:0007669"/>
    <property type="project" value="TreeGrafter"/>
</dbReference>
<evidence type="ECO:0000256" key="1">
    <source>
        <dbReference type="ARBA" id="ARBA00004141"/>
    </source>
</evidence>
<dbReference type="GO" id="GO:0012505">
    <property type="term" value="C:endomembrane system"/>
    <property type="evidence" value="ECO:0007669"/>
    <property type="project" value="UniProtKB-SubCell"/>
</dbReference>
<protein>
    <submittedName>
        <fullName evidence="15">p-loop containing nucleoside triphosphate hydrolase protein</fullName>
    </submittedName>
</protein>
<dbReference type="Pfam" id="PF00005">
    <property type="entry name" value="ABC_tran"/>
    <property type="match status" value="2"/>
</dbReference>
<keyword evidence="9 12" id="KW-1133">Transmembrane helix</keyword>
<feature type="domain" description="ABC transporter" evidence="13">
    <location>
        <begin position="967"/>
        <end position="1204"/>
    </location>
</feature>
<feature type="transmembrane region" description="Helical" evidence="12">
    <location>
        <begin position="119"/>
        <end position="152"/>
    </location>
</feature>
<evidence type="ECO:0000256" key="8">
    <source>
        <dbReference type="ARBA" id="ARBA00022840"/>
    </source>
</evidence>
<dbReference type="PROSITE" id="PS50929">
    <property type="entry name" value="ABC_TM1F"/>
    <property type="match status" value="1"/>
</dbReference>
<feature type="domain" description="ABC transmembrane type-1" evidence="14">
    <location>
        <begin position="637"/>
        <end position="924"/>
    </location>
</feature>
<evidence type="ECO:0000256" key="12">
    <source>
        <dbReference type="SAM" id="Phobius"/>
    </source>
</evidence>
<dbReference type="AlphaFoldDB" id="A0A194X8Q2"/>
<gene>
    <name evidence="15" type="ORF">LY89DRAFT_647198</name>
</gene>
<keyword evidence="4" id="KW-0813">Transport</keyword>
<sequence length="1209" mass="135315">MSETPPDDDRPATPPLPNPWSTSATLPVSLEPEVQEKGPSVAANENHRTEEISPTPWSTSATLPVSPEPELENHGAEEEKKIPDPPKVAKKKVFSTAEYKVAFSHFFRIFSYSTTKDRFMLAGAIFCSICTGVTLPLMNVVFGQLVGAFGAHYNPWSGETTAMFTHTINKNVLYMVYLFIGRLFLDYVAIVSLYISDEVFSSIRMVAACGAEGKMAKRYASWVDESKRRGLMMSPWVAMQQAPVFFAIHAVLMSIMTITMSIGSIATPISAAARSASSASIFFTIIDHPLPKFGNLKPPEATASEDIVLENVNFAYPIRPDVKVLDDVTLRFPAGKMTAIVGPSGSGKSTIVGLIERWYELDGDLAENILTLFFRTGTITTAGTQLHKIDLKWWRSQIGLVQQEPFLFNDTIFKNVEYGLIGTEWEHETEEKKRELVEYACKEAFADEFITRLPDGYDTQCGDAGIKLSGGQRQRLAIARSIVKQPKILILDEATSAIDVRGEKIVQAALDKVSKNRTTIMIAHRLSTIMKADNIVVLKKGKVVQQGTHTELLADREGAYYALANAQHLSLGVEEKKDMEWINFDTEHRKILVLDKFSVELEAYNKLFEEPEYEKRGFFGSFGSLLLEQKSHWPWYLLMLLASFGAGAAFPLQSFLFAKLISVFSFWGWYLKQQTDWWCLMFTVLAAGVGVSYFVLGWSSNTVSYHITSAYRKEYFENVLHKPVAYYDEEENSIGSLTGRMANDPTQLQQLLGINMAFVFISIFNVVGCIAMSFYFGWKLTLVTVCSSMPIILAAGFFRIRYETQFEKMNFEVFAESAKFATESIGAIRTVTALTLEDEICGRYEKLLQTHIKEAFHKARFSTLVFAMSDSIALLCMAFVLWYGGRLLATYEYWPFQYLVIYLAVVQGSISAGQWLSFGPNIAQASAAANRIRSMRQRGDKEEDKMPLEFDETEDEEKHSTTRGVKLELRNVFFKYPTRDVPVLQGLNMTIEKGQFAALVGPSGSGKTSIISLLERFYRCQTGRIMYNGTDINDLNLVDYRKSISLVAQEASIFEGSIRDNILLGVDEHTTPDEVLRQACRDAEIHDFISSLPEGYDTEVGTKGVALSGGQKQRLAIARALIRNPRVLLLDEATSNLDSETEKSVQAVFEKTGRGRTMVVVAHRLATVQNADVIFVIGDGRVVEKGTHAALLRSRGLYYQMCQSQALDR</sequence>
<evidence type="ECO:0000256" key="7">
    <source>
        <dbReference type="ARBA" id="ARBA00022741"/>
    </source>
</evidence>
<dbReference type="CDD" id="cd03249">
    <property type="entry name" value="ABC_MTABC3_MDL1_MDL2"/>
    <property type="match status" value="1"/>
</dbReference>
<comment type="similarity">
    <text evidence="3">Belongs to the ABC transporter superfamily. ABCB family. Multidrug resistance exporter (TC 3.A.1.201) subfamily.</text>
</comment>
<dbReference type="InterPro" id="IPR017871">
    <property type="entry name" value="ABC_transporter-like_CS"/>
</dbReference>
<feature type="transmembrane region" description="Helical" evidence="12">
    <location>
        <begin position="861"/>
        <end position="884"/>
    </location>
</feature>
<dbReference type="InParanoid" id="A0A194X8Q2"/>
<evidence type="ECO:0000259" key="13">
    <source>
        <dbReference type="PROSITE" id="PS50893"/>
    </source>
</evidence>
<dbReference type="PANTHER" id="PTHR43394">
    <property type="entry name" value="ATP-DEPENDENT PERMEASE MDL1, MITOCHONDRIAL"/>
    <property type="match status" value="1"/>
</dbReference>
<feature type="transmembrane region" description="Helical" evidence="12">
    <location>
        <begin position="635"/>
        <end position="657"/>
    </location>
</feature>
<dbReference type="SUPFAM" id="SSF90123">
    <property type="entry name" value="ABC transporter transmembrane region"/>
    <property type="match status" value="3"/>
</dbReference>
<evidence type="ECO:0000256" key="6">
    <source>
        <dbReference type="ARBA" id="ARBA00022737"/>
    </source>
</evidence>
<dbReference type="SMART" id="SM00382">
    <property type="entry name" value="AAA"/>
    <property type="match status" value="2"/>
</dbReference>
<evidence type="ECO:0000256" key="4">
    <source>
        <dbReference type="ARBA" id="ARBA00022448"/>
    </source>
</evidence>
<dbReference type="KEGG" id="psco:LY89DRAFT_647198"/>
<dbReference type="Proteomes" id="UP000070700">
    <property type="component" value="Unassembled WGS sequence"/>
</dbReference>
<dbReference type="SUPFAM" id="SSF52540">
    <property type="entry name" value="P-loop containing nucleoside triphosphate hydrolases"/>
    <property type="match status" value="2"/>
</dbReference>
<dbReference type="OrthoDB" id="6500128at2759"/>
<feature type="transmembrane region" description="Helical" evidence="12">
    <location>
        <begin position="677"/>
        <end position="696"/>
    </location>
</feature>
<dbReference type="GO" id="GO:0015421">
    <property type="term" value="F:ABC-type oligopeptide transporter activity"/>
    <property type="evidence" value="ECO:0007669"/>
    <property type="project" value="TreeGrafter"/>
</dbReference>
<dbReference type="EMBL" id="KQ947416">
    <property type="protein sequence ID" value="KUJ16551.1"/>
    <property type="molecule type" value="Genomic_DNA"/>
</dbReference>
<keyword evidence="16" id="KW-1185">Reference proteome</keyword>
<evidence type="ECO:0000256" key="10">
    <source>
        <dbReference type="ARBA" id="ARBA00023136"/>
    </source>
</evidence>
<dbReference type="FunFam" id="3.40.50.300:FF:001530">
    <property type="entry name" value="ABC multidrug transporter (Eurofung)"/>
    <property type="match status" value="1"/>
</dbReference>
<reference evidence="15 16" key="1">
    <citation type="submission" date="2015-10" db="EMBL/GenBank/DDBJ databases">
        <title>Full genome of DAOMC 229536 Phialocephala scopiformis, a fungal endophyte of spruce producing the potent anti-insectan compound rugulosin.</title>
        <authorList>
            <consortium name="DOE Joint Genome Institute"/>
            <person name="Walker A.K."/>
            <person name="Frasz S.L."/>
            <person name="Seifert K.A."/>
            <person name="Miller J.D."/>
            <person name="Mondo S.J."/>
            <person name="Labutti K."/>
            <person name="Lipzen A."/>
            <person name="Dockter R."/>
            <person name="Kennedy M."/>
            <person name="Grigoriev I.V."/>
            <person name="Spatafora J.W."/>
        </authorList>
    </citation>
    <scope>NUCLEOTIDE SEQUENCE [LARGE SCALE GENOMIC DNA]</scope>
    <source>
        <strain evidence="15 16">CBS 120377</strain>
    </source>
</reference>
<dbReference type="FunFam" id="3.40.50.300:FF:000913">
    <property type="entry name" value="ABC multidrug transporter SitT"/>
    <property type="match status" value="1"/>
</dbReference>
<dbReference type="InterPro" id="IPR027417">
    <property type="entry name" value="P-loop_NTPase"/>
</dbReference>
<feature type="transmembrane region" description="Helical" evidence="12">
    <location>
        <begin position="236"/>
        <end position="259"/>
    </location>
</feature>
<evidence type="ECO:0000256" key="3">
    <source>
        <dbReference type="ARBA" id="ARBA00007577"/>
    </source>
</evidence>
<evidence type="ECO:0000256" key="2">
    <source>
        <dbReference type="ARBA" id="ARBA00004308"/>
    </source>
</evidence>
<comment type="subcellular location">
    <subcellularLocation>
        <location evidence="2">Endomembrane system</location>
    </subcellularLocation>
    <subcellularLocation>
        <location evidence="1">Membrane</location>
        <topology evidence="1">Multi-pass membrane protein</topology>
    </subcellularLocation>
</comment>
<keyword evidence="7" id="KW-0547">Nucleotide-binding</keyword>
<keyword evidence="10 12" id="KW-0472">Membrane</keyword>
<dbReference type="InterPro" id="IPR036640">
    <property type="entry name" value="ABC1_TM_sf"/>
</dbReference>
<feature type="transmembrane region" description="Helical" evidence="12">
    <location>
        <begin position="172"/>
        <end position="195"/>
    </location>
</feature>
<dbReference type="PROSITE" id="PS00211">
    <property type="entry name" value="ABC_TRANSPORTER_1"/>
    <property type="match status" value="2"/>
</dbReference>
<proteinExistence type="inferred from homology"/>
<name>A0A194X8Q2_MOLSC</name>
<feature type="transmembrane region" description="Helical" evidence="12">
    <location>
        <begin position="782"/>
        <end position="800"/>
    </location>
</feature>
<evidence type="ECO:0000259" key="14">
    <source>
        <dbReference type="PROSITE" id="PS50929"/>
    </source>
</evidence>
<dbReference type="Gene3D" id="1.20.1560.10">
    <property type="entry name" value="ABC transporter type 1, transmembrane domain"/>
    <property type="match status" value="3"/>
</dbReference>
<dbReference type="GO" id="GO:0016887">
    <property type="term" value="F:ATP hydrolysis activity"/>
    <property type="evidence" value="ECO:0007669"/>
    <property type="project" value="InterPro"/>
</dbReference>
<feature type="transmembrane region" description="Helical" evidence="12">
    <location>
        <begin position="751"/>
        <end position="776"/>
    </location>
</feature>
<feature type="compositionally biased region" description="Basic and acidic residues" evidence="11">
    <location>
        <begin position="937"/>
        <end position="948"/>
    </location>
</feature>
<dbReference type="Gene3D" id="3.40.50.300">
    <property type="entry name" value="P-loop containing nucleotide triphosphate hydrolases"/>
    <property type="match status" value="2"/>
</dbReference>
<feature type="domain" description="ABC transporter" evidence="13">
    <location>
        <begin position="307"/>
        <end position="565"/>
    </location>
</feature>
<feature type="region of interest" description="Disordered" evidence="11">
    <location>
        <begin position="1"/>
        <end position="84"/>
    </location>
</feature>
<keyword evidence="5 12" id="KW-0812">Transmembrane</keyword>
<dbReference type="InterPro" id="IPR011527">
    <property type="entry name" value="ABC1_TM_dom"/>
</dbReference>
<accession>A0A194X8Q2</accession>
<evidence type="ECO:0000313" key="15">
    <source>
        <dbReference type="EMBL" id="KUJ16551.1"/>
    </source>
</evidence>
<feature type="compositionally biased region" description="Basic and acidic residues" evidence="11">
    <location>
        <begin position="71"/>
        <end position="84"/>
    </location>
</feature>
<dbReference type="GO" id="GO:0005524">
    <property type="term" value="F:ATP binding"/>
    <property type="evidence" value="ECO:0007669"/>
    <property type="project" value="UniProtKB-KW"/>
</dbReference>
<dbReference type="PANTHER" id="PTHR43394:SF11">
    <property type="entry name" value="ATP-BINDING CASSETTE TRANSPORTER"/>
    <property type="match status" value="1"/>
</dbReference>
<dbReference type="PROSITE" id="PS50893">
    <property type="entry name" value="ABC_TRANSPORTER_2"/>
    <property type="match status" value="2"/>
</dbReference>
<dbReference type="CDD" id="cd18578">
    <property type="entry name" value="ABC_6TM_Pgp_ABCB1_D2_like"/>
    <property type="match status" value="1"/>
</dbReference>
<dbReference type="InterPro" id="IPR003439">
    <property type="entry name" value="ABC_transporter-like_ATP-bd"/>
</dbReference>
<evidence type="ECO:0000256" key="11">
    <source>
        <dbReference type="SAM" id="MobiDB-lite"/>
    </source>
</evidence>
<keyword evidence="15" id="KW-0378">Hydrolase</keyword>
<dbReference type="GO" id="GO:0090374">
    <property type="term" value="P:oligopeptide export from mitochondrion"/>
    <property type="evidence" value="ECO:0007669"/>
    <property type="project" value="TreeGrafter"/>
</dbReference>
<dbReference type="GeneID" id="28821672"/>
<dbReference type="InterPro" id="IPR039421">
    <property type="entry name" value="Type_1_exporter"/>
</dbReference>
<dbReference type="InterPro" id="IPR003593">
    <property type="entry name" value="AAA+_ATPase"/>
</dbReference>
<evidence type="ECO:0000313" key="16">
    <source>
        <dbReference type="Proteomes" id="UP000070700"/>
    </source>
</evidence>
<dbReference type="RefSeq" id="XP_018070906.1">
    <property type="nucleotide sequence ID" value="XM_018211946.1"/>
</dbReference>
<organism evidence="15 16">
    <name type="scientific">Mollisia scopiformis</name>
    <name type="common">Conifer needle endophyte fungus</name>
    <name type="synonym">Phialocephala scopiformis</name>
    <dbReference type="NCBI Taxonomy" id="149040"/>
    <lineage>
        <taxon>Eukaryota</taxon>
        <taxon>Fungi</taxon>
        <taxon>Dikarya</taxon>
        <taxon>Ascomycota</taxon>
        <taxon>Pezizomycotina</taxon>
        <taxon>Leotiomycetes</taxon>
        <taxon>Helotiales</taxon>
        <taxon>Mollisiaceae</taxon>
        <taxon>Mollisia</taxon>
    </lineage>
</organism>
<keyword evidence="8" id="KW-0067">ATP-binding</keyword>
<evidence type="ECO:0000256" key="5">
    <source>
        <dbReference type="ARBA" id="ARBA00022692"/>
    </source>
</evidence>
<dbReference type="Pfam" id="PF00664">
    <property type="entry name" value="ABC_membrane"/>
    <property type="match status" value="1"/>
</dbReference>
<feature type="region of interest" description="Disordered" evidence="11">
    <location>
        <begin position="934"/>
        <end position="959"/>
    </location>
</feature>
<keyword evidence="6" id="KW-0677">Repeat</keyword>